<reference evidence="4" key="2">
    <citation type="journal article" date="2022" name="Microbiol. Resour. Announc.">
        <title>Metagenome Sequencing to Explore Phylogenomics of Terrestrial Cyanobacteria.</title>
        <authorList>
            <person name="Ward R.D."/>
            <person name="Stajich J.E."/>
            <person name="Johansen J.R."/>
            <person name="Huntemann M."/>
            <person name="Clum A."/>
            <person name="Foster B."/>
            <person name="Foster B."/>
            <person name="Roux S."/>
            <person name="Palaniappan K."/>
            <person name="Varghese N."/>
            <person name="Mukherjee S."/>
            <person name="Reddy T.B.K."/>
            <person name="Daum C."/>
            <person name="Copeland A."/>
            <person name="Chen I.A."/>
            <person name="Ivanova N.N."/>
            <person name="Kyrpides N.C."/>
            <person name="Shapiro N."/>
            <person name="Eloe-Fadrosh E.A."/>
            <person name="Pietrasiak N."/>
        </authorList>
    </citation>
    <scope>NUCLEOTIDE SEQUENCE</scope>
    <source>
        <strain evidence="4">CPER-KK1</strain>
    </source>
</reference>
<dbReference type="Proteomes" id="UP000753908">
    <property type="component" value="Unassembled WGS sequence"/>
</dbReference>
<protein>
    <submittedName>
        <fullName evidence="4">ABC exporter membrane fusion protein</fullName>
    </submittedName>
</protein>
<dbReference type="Gene3D" id="2.40.30.170">
    <property type="match status" value="1"/>
</dbReference>
<name>A0A951PGV0_9CYAN</name>
<dbReference type="PANTHER" id="PTHR30469:SF15">
    <property type="entry name" value="HLYD FAMILY OF SECRETION PROTEINS"/>
    <property type="match status" value="1"/>
</dbReference>
<evidence type="ECO:0000256" key="1">
    <source>
        <dbReference type="SAM" id="Coils"/>
    </source>
</evidence>
<accession>A0A951PGV0</accession>
<dbReference type="GO" id="GO:0015562">
    <property type="term" value="F:efflux transmembrane transporter activity"/>
    <property type="evidence" value="ECO:0007669"/>
    <property type="project" value="TreeGrafter"/>
</dbReference>
<dbReference type="AlphaFoldDB" id="A0A951PGV0"/>
<comment type="caution">
    <text evidence="4">The sequence shown here is derived from an EMBL/GenBank/DDBJ whole genome shotgun (WGS) entry which is preliminary data.</text>
</comment>
<dbReference type="NCBIfam" id="TIGR02971">
    <property type="entry name" value="heterocyst_DevB"/>
    <property type="match status" value="1"/>
</dbReference>
<dbReference type="PANTHER" id="PTHR30469">
    <property type="entry name" value="MULTIDRUG RESISTANCE PROTEIN MDTA"/>
    <property type="match status" value="1"/>
</dbReference>
<keyword evidence="2" id="KW-0472">Membrane</keyword>
<dbReference type="InterPro" id="IPR058624">
    <property type="entry name" value="MdtA-like_HH"/>
</dbReference>
<reference evidence="4" key="1">
    <citation type="submission" date="2021-05" db="EMBL/GenBank/DDBJ databases">
        <authorList>
            <person name="Pietrasiak N."/>
            <person name="Ward R."/>
            <person name="Stajich J.E."/>
            <person name="Kurbessoian T."/>
        </authorList>
    </citation>
    <scope>NUCLEOTIDE SEQUENCE</scope>
    <source>
        <strain evidence="4">CPER-KK1</strain>
    </source>
</reference>
<keyword evidence="2" id="KW-1133">Transmembrane helix</keyword>
<dbReference type="Gene3D" id="2.40.50.100">
    <property type="match status" value="1"/>
</dbReference>
<dbReference type="EMBL" id="JAHHIF010000001">
    <property type="protein sequence ID" value="MBW4542914.1"/>
    <property type="molecule type" value="Genomic_DNA"/>
</dbReference>
<feature type="transmembrane region" description="Helical" evidence="2">
    <location>
        <begin position="21"/>
        <end position="42"/>
    </location>
</feature>
<evidence type="ECO:0000259" key="3">
    <source>
        <dbReference type="Pfam" id="PF25876"/>
    </source>
</evidence>
<organism evidence="4 5">
    <name type="scientific">Symplocastrum torsivum CPER-KK1</name>
    <dbReference type="NCBI Taxonomy" id="450513"/>
    <lineage>
        <taxon>Bacteria</taxon>
        <taxon>Bacillati</taxon>
        <taxon>Cyanobacteriota</taxon>
        <taxon>Cyanophyceae</taxon>
        <taxon>Oscillatoriophycideae</taxon>
        <taxon>Oscillatoriales</taxon>
        <taxon>Microcoleaceae</taxon>
        <taxon>Symplocastrum</taxon>
    </lineage>
</organism>
<dbReference type="Pfam" id="PF25876">
    <property type="entry name" value="HH_MFP_RND"/>
    <property type="match status" value="1"/>
</dbReference>
<feature type="domain" description="Multidrug resistance protein MdtA-like alpha-helical hairpin" evidence="3">
    <location>
        <begin position="191"/>
        <end position="247"/>
    </location>
</feature>
<feature type="coiled-coil region" evidence="1">
    <location>
        <begin position="112"/>
        <end position="139"/>
    </location>
</feature>
<dbReference type="InterPro" id="IPR014315">
    <property type="entry name" value="ABC_heterocyst_DevB"/>
</dbReference>
<sequence length="438" mass="47442">MGHKPGIKDQLSSKLITRWAIILAVLGAIATGATAIYTVSFADQRQLDESSPTRPPSPAIKAVTALGRLEPEGEVIQLSASNSLQGAKVAQLLVSQGDQVREKQVIAVLDSRDRLQAALERSQKQVKVAQANLEKVRAGAKLGAIGAQEATIKRLKAELDGEKTAQQTTVTRLQTQLLEARQAQDAIIRRLEAELRSVQTDFERYQKLAQDGAIPATELDTRRLKVETAIEQLSEAQANRNQALTTLSEQLKEAEANRDKTTAVLEEQINEATATLAQIKEVRPVDIQQAEAEVESSLAAVGEAQADLELAYVRAPVAGRILKINTLAGESINEQEGIAELGQTDQMVVIAEVYESDISKVRLGQRVTVTSEGKSFEGELQGNVSQIGLRIGKKDILNTDPAAAVDARVVEVNIRLNPEHSKRVSSLTNSKVIVEILL</sequence>
<keyword evidence="2" id="KW-0812">Transmembrane</keyword>
<proteinExistence type="predicted"/>
<dbReference type="SUPFAM" id="SSF111369">
    <property type="entry name" value="HlyD-like secretion proteins"/>
    <property type="match status" value="1"/>
</dbReference>
<evidence type="ECO:0000313" key="4">
    <source>
        <dbReference type="EMBL" id="MBW4542914.1"/>
    </source>
</evidence>
<dbReference type="Gene3D" id="1.10.287.470">
    <property type="entry name" value="Helix hairpin bin"/>
    <property type="match status" value="1"/>
</dbReference>
<feature type="coiled-coil region" evidence="1">
    <location>
        <begin position="188"/>
        <end position="307"/>
    </location>
</feature>
<gene>
    <name evidence="4" type="ORF">KME25_00470</name>
</gene>
<dbReference type="GO" id="GO:1990281">
    <property type="term" value="C:efflux pump complex"/>
    <property type="evidence" value="ECO:0007669"/>
    <property type="project" value="TreeGrafter"/>
</dbReference>
<keyword evidence="1" id="KW-0175">Coiled coil</keyword>
<evidence type="ECO:0000313" key="5">
    <source>
        <dbReference type="Proteomes" id="UP000753908"/>
    </source>
</evidence>
<evidence type="ECO:0000256" key="2">
    <source>
        <dbReference type="SAM" id="Phobius"/>
    </source>
</evidence>